<proteinExistence type="predicted"/>
<evidence type="ECO:0000313" key="1">
    <source>
        <dbReference type="EMBL" id="GAA0320086.1"/>
    </source>
</evidence>
<keyword evidence="2" id="KW-1185">Reference proteome</keyword>
<accession>A0ABN0VXX0</accession>
<dbReference type="Proteomes" id="UP001501787">
    <property type="component" value="Unassembled WGS sequence"/>
</dbReference>
<dbReference type="EMBL" id="BAAAFR010000005">
    <property type="protein sequence ID" value="GAA0320086.1"/>
    <property type="molecule type" value="Genomic_DNA"/>
</dbReference>
<gene>
    <name evidence="1" type="ORF">GCM10009129_17230</name>
</gene>
<evidence type="ECO:0000313" key="2">
    <source>
        <dbReference type="Proteomes" id="UP001501787"/>
    </source>
</evidence>
<sequence>MHTATSSEHSITVIIAGNPITIAPLTQAEAKASTLGSVNIVASGPSMQDVDFAPLLPRPTFFVNGSIGLLGQYAFAEVAGYVITDARFIAHQPEMIRTHYHGQPLYATQAVFQAMAEQMPDIIEQYHYAMRLIFAVDRPPSTSALPRYLKWLQKKPKLADYQQHPAFIIDTQHAPQAIGVSFDVTQGFVEAGTVAYAAAQLAYTLGASSIHLYGIDLLNSAQPRFYENEDNRAPCKLDKAVMERIVPSFALLCVRYAARGVTVINHSPVSKGLFGATDNMPS</sequence>
<organism evidence="1 2">
    <name type="scientific">Psychrobacter aestuarii</name>
    <dbReference type="NCBI Taxonomy" id="556327"/>
    <lineage>
        <taxon>Bacteria</taxon>
        <taxon>Pseudomonadati</taxon>
        <taxon>Pseudomonadota</taxon>
        <taxon>Gammaproteobacteria</taxon>
        <taxon>Moraxellales</taxon>
        <taxon>Moraxellaceae</taxon>
        <taxon>Psychrobacter</taxon>
    </lineage>
</organism>
<dbReference type="RefSeq" id="WP_201505288.1">
    <property type="nucleotide sequence ID" value="NZ_BAAAFR010000005.1"/>
</dbReference>
<name>A0ABN0VXX0_9GAMM</name>
<protein>
    <submittedName>
        <fullName evidence="1">Sugar glycosyltransferase</fullName>
    </submittedName>
</protein>
<reference evidence="1 2" key="1">
    <citation type="journal article" date="2019" name="Int. J. Syst. Evol. Microbiol.">
        <title>The Global Catalogue of Microorganisms (GCM) 10K type strain sequencing project: providing services to taxonomists for standard genome sequencing and annotation.</title>
        <authorList>
            <consortium name="The Broad Institute Genomics Platform"/>
            <consortium name="The Broad Institute Genome Sequencing Center for Infectious Disease"/>
            <person name="Wu L."/>
            <person name="Ma J."/>
        </authorList>
    </citation>
    <scope>NUCLEOTIDE SEQUENCE [LARGE SCALE GENOMIC DNA]</scope>
    <source>
        <strain evidence="1 2">JCM 16343</strain>
    </source>
</reference>
<comment type="caution">
    <text evidence="1">The sequence shown here is derived from an EMBL/GenBank/DDBJ whole genome shotgun (WGS) entry which is preliminary data.</text>
</comment>